<dbReference type="GO" id="GO:0016020">
    <property type="term" value="C:membrane"/>
    <property type="evidence" value="ECO:0007669"/>
    <property type="project" value="InterPro"/>
</dbReference>
<reference evidence="1" key="1">
    <citation type="submission" date="2022-07" db="EMBL/GenBank/DDBJ databases">
        <title>Characterization of the Novel Bacterium Alteromonas immobilis LMIT006 and Alteromonas gregis LMIT007.</title>
        <authorList>
            <person name="Lin X."/>
        </authorList>
    </citation>
    <scope>NUCLEOTIDE SEQUENCE</scope>
    <source>
        <strain evidence="1">LMIT007</strain>
    </source>
</reference>
<dbReference type="SUPFAM" id="SSF49313">
    <property type="entry name" value="Cadherin-like"/>
    <property type="match status" value="1"/>
</dbReference>
<evidence type="ECO:0000313" key="2">
    <source>
        <dbReference type="Proteomes" id="UP001165413"/>
    </source>
</evidence>
<dbReference type="GO" id="GO:0005509">
    <property type="term" value="F:calcium ion binding"/>
    <property type="evidence" value="ECO:0007669"/>
    <property type="project" value="InterPro"/>
</dbReference>
<dbReference type="Gene3D" id="2.60.40.10">
    <property type="entry name" value="Immunoglobulins"/>
    <property type="match status" value="1"/>
</dbReference>
<proteinExistence type="predicted"/>
<keyword evidence="2" id="KW-1185">Reference proteome</keyword>
<gene>
    <name evidence="1" type="ORF">NLF92_12440</name>
</gene>
<dbReference type="InterPro" id="IPR015919">
    <property type="entry name" value="Cadherin-like_sf"/>
</dbReference>
<evidence type="ECO:0000313" key="1">
    <source>
        <dbReference type="EMBL" id="MCP3429746.1"/>
    </source>
</evidence>
<dbReference type="AlphaFoldDB" id="A0AA42BQQ2"/>
<accession>A0AA42BQQ2</accession>
<feature type="non-terminal residue" evidence="1">
    <location>
        <position position="1"/>
    </location>
</feature>
<comment type="caution">
    <text evidence="1">The sequence shown here is derived from an EMBL/GenBank/DDBJ whole genome shotgun (WGS) entry which is preliminary data.</text>
</comment>
<organism evidence="1 2">
    <name type="scientific">Opacimonas viscosa</name>
    <dbReference type="NCBI Taxonomy" id="2961944"/>
    <lineage>
        <taxon>Bacteria</taxon>
        <taxon>Pseudomonadati</taxon>
        <taxon>Pseudomonadota</taxon>
        <taxon>Gammaproteobacteria</taxon>
        <taxon>Alteromonadales</taxon>
        <taxon>Alteromonadaceae</taxon>
        <taxon>Opacimonas</taxon>
    </lineage>
</organism>
<dbReference type="Pfam" id="PF05345">
    <property type="entry name" value="He_PIG"/>
    <property type="match status" value="1"/>
</dbReference>
<name>A0AA42BQQ2_9ALTE</name>
<sequence>GQAFSLDVKSAFTDVDAGNELTFTIDTTLPEGITFVDGILAGTFTSELVISNLAVTATDKDGLSVSTTFDVDVVSVPVITTALSELGNKMLDVRSDIVLQVNQAVTAVSGKTITFTDNEAEGYQGETKQNSFTIDVTSDLVTIDNENGLIIVNVDEYFDLDLSSSYTLSIDDGAFLSSASGLASGAFADVTFETVTPTSGADSIANLGQLDEVASQANFFENKWLIDWLADDTVYTWRDTSTFEAVELTNQQAFDLIGIRNLGTTEITGTFASFTAELLRTASDAFHDAAEDAVIEAYDIFNEAAQAYVMSATDGTLVESAQWVDIEGLGIGTTSGTVASLADDIETGNVFRIDASGADYVFVFSDKNPSGGDENVGAGLETNTDFSVFLDEFGAGDKIYVDDAFNDPENLNVLAFEVFASGNGSENAELYLGLTGGDGDPRLYVGLEDELASTDEEGNADSSLEGVNNTLGLDVDDSSVITA</sequence>
<dbReference type="Proteomes" id="UP001165413">
    <property type="component" value="Unassembled WGS sequence"/>
</dbReference>
<dbReference type="InterPro" id="IPR013783">
    <property type="entry name" value="Ig-like_fold"/>
</dbReference>
<dbReference type="RefSeq" id="WP_254102461.1">
    <property type="nucleotide sequence ID" value="NZ_JANATA010000035.1"/>
</dbReference>
<dbReference type="EMBL" id="JANATA010000035">
    <property type="protein sequence ID" value="MCP3429746.1"/>
    <property type="molecule type" value="Genomic_DNA"/>
</dbReference>
<protein>
    <submittedName>
        <fullName evidence="1">Ig domain-containing protein</fullName>
    </submittedName>
</protein>